<feature type="domain" description="Dienelactone hydrolase" evidence="1">
    <location>
        <begin position="32"/>
        <end position="275"/>
    </location>
</feature>
<dbReference type="PANTHER" id="PTHR17630">
    <property type="entry name" value="DIENELACTONE HYDROLASE"/>
    <property type="match status" value="1"/>
</dbReference>
<dbReference type="Proteomes" id="UP000076632">
    <property type="component" value="Unassembled WGS sequence"/>
</dbReference>
<protein>
    <submittedName>
        <fullName evidence="2">Dienelactone hydrolase family protein-like protein</fullName>
    </submittedName>
</protein>
<name>A0A165IF03_XYLHT</name>
<dbReference type="STRING" id="1328760.A0A165IF03"/>
<gene>
    <name evidence="2" type="ORF">L228DRAFT_259965</name>
</gene>
<dbReference type="InterPro" id="IPR029058">
    <property type="entry name" value="AB_hydrolase_fold"/>
</dbReference>
<dbReference type="RefSeq" id="XP_018190356.1">
    <property type="nucleotide sequence ID" value="XM_018334215.1"/>
</dbReference>
<keyword evidence="3" id="KW-1185">Reference proteome</keyword>
<dbReference type="InParanoid" id="A0A165IF03"/>
<dbReference type="SUPFAM" id="SSF53474">
    <property type="entry name" value="alpha/beta-Hydrolases"/>
    <property type="match status" value="1"/>
</dbReference>
<organism evidence="2 3">
    <name type="scientific">Xylona heveae (strain CBS 132557 / TC161)</name>
    <dbReference type="NCBI Taxonomy" id="1328760"/>
    <lineage>
        <taxon>Eukaryota</taxon>
        <taxon>Fungi</taxon>
        <taxon>Dikarya</taxon>
        <taxon>Ascomycota</taxon>
        <taxon>Pezizomycotina</taxon>
        <taxon>Xylonomycetes</taxon>
        <taxon>Xylonales</taxon>
        <taxon>Xylonaceae</taxon>
        <taxon>Xylona</taxon>
    </lineage>
</organism>
<dbReference type="InterPro" id="IPR002925">
    <property type="entry name" value="Dienelactn_hydro"/>
</dbReference>
<dbReference type="EMBL" id="KV407456">
    <property type="protein sequence ID" value="KZF24801.1"/>
    <property type="molecule type" value="Genomic_DNA"/>
</dbReference>
<evidence type="ECO:0000313" key="3">
    <source>
        <dbReference type="Proteomes" id="UP000076632"/>
    </source>
</evidence>
<dbReference type="AlphaFoldDB" id="A0A165IF03"/>
<accession>A0A165IF03</accession>
<dbReference type="OMA" id="IKHREAV"/>
<dbReference type="Pfam" id="PF01738">
    <property type="entry name" value="DLH"/>
    <property type="match status" value="1"/>
</dbReference>
<dbReference type="Gene3D" id="3.40.50.1820">
    <property type="entry name" value="alpha/beta hydrolase"/>
    <property type="match status" value="1"/>
</dbReference>
<dbReference type="PANTHER" id="PTHR17630:SF105">
    <property type="entry name" value="DIENELACTONE HYDROLASE FAMILY PROTEIN (AFU_ORTHOLOGUE AFUA_4G08790)"/>
    <property type="match status" value="1"/>
</dbReference>
<sequence length="276" mass="29888">MSTGVGMSSCCLSGKIHEGVPTGHEETVAGLKTYVAETADKSRAKSVVILTDVFGWQLKNVRLLADNYAKAGFHVYIPDIHQNDSIAAEFLQDVEPPLTVREGLSITQKATKAASVTSVLGPWLIKHREAVTLPLIDGFINAVKYIPGTNKVGVLGFCWGGRYAVLEANSTGKVHGGVDAAYACHPSMISVPADFEPVNKPLSLAFGDKDSLVDQVTVGKIIDTLAVKTELPHEIRIYEDQVHGFTLRGDWSSDKDKKAMDEALQQGVDWFSTYLS</sequence>
<keyword evidence="2" id="KW-0378">Hydrolase</keyword>
<proteinExistence type="predicted"/>
<evidence type="ECO:0000313" key="2">
    <source>
        <dbReference type="EMBL" id="KZF24801.1"/>
    </source>
</evidence>
<evidence type="ECO:0000259" key="1">
    <source>
        <dbReference type="Pfam" id="PF01738"/>
    </source>
</evidence>
<dbReference type="GeneID" id="28899352"/>
<dbReference type="GO" id="GO:0016787">
    <property type="term" value="F:hydrolase activity"/>
    <property type="evidence" value="ECO:0007669"/>
    <property type="project" value="UniProtKB-KW"/>
</dbReference>
<dbReference type="OrthoDB" id="17560at2759"/>
<reference evidence="2 3" key="1">
    <citation type="journal article" date="2016" name="Fungal Biol.">
        <title>The genome of Xylona heveae provides a window into fungal endophytism.</title>
        <authorList>
            <person name="Gazis R."/>
            <person name="Kuo A."/>
            <person name="Riley R."/>
            <person name="LaButti K."/>
            <person name="Lipzen A."/>
            <person name="Lin J."/>
            <person name="Amirebrahimi M."/>
            <person name="Hesse C.N."/>
            <person name="Spatafora J.W."/>
            <person name="Henrissat B."/>
            <person name="Hainaut M."/>
            <person name="Grigoriev I.V."/>
            <person name="Hibbett D.S."/>
        </authorList>
    </citation>
    <scope>NUCLEOTIDE SEQUENCE [LARGE SCALE GENOMIC DNA]</scope>
    <source>
        <strain evidence="2 3">TC161</strain>
    </source>
</reference>